<dbReference type="InterPro" id="IPR058240">
    <property type="entry name" value="rSAM_sf"/>
</dbReference>
<evidence type="ECO:0000313" key="1">
    <source>
        <dbReference type="EMBL" id="TDQ36900.1"/>
    </source>
</evidence>
<dbReference type="RefSeq" id="WP_101497550.1">
    <property type="nucleotide sequence ID" value="NZ_LNJZ01000009.1"/>
</dbReference>
<evidence type="ECO:0000313" key="2">
    <source>
        <dbReference type="Proteomes" id="UP000294575"/>
    </source>
</evidence>
<keyword evidence="2" id="KW-1185">Reference proteome</keyword>
<proteinExistence type="predicted"/>
<accession>A0A4R6TTB1</accession>
<comment type="caution">
    <text evidence="1">The sequence shown here is derived from an EMBL/GenBank/DDBJ whole genome shotgun (WGS) entry which is preliminary data.</text>
</comment>
<dbReference type="AlphaFoldDB" id="A0A4R6TTB1"/>
<dbReference type="Proteomes" id="UP000294575">
    <property type="component" value="Unassembled WGS sequence"/>
</dbReference>
<name>A0A4R6TTB1_9GAMM</name>
<sequence>MNQAAQRTGRYSEQNFCAIPRPCAPCAQASMVEISAFERYRALQNLQLADAGLIILLHIPPTELLQPPLSAGHYLDALLAETSLACKHLPDNPQLHQLHVYGDVALFSQQQLQQLFAALRQHLQLPSNNFAWFSIGITPGHSSWAALGKLRDAGFNRITLNCNEPCFQAAESLYDAARALQFNTITMRARYSPDGSGRLCPRLQAMARLQPDRIVLEHADESLYDSPPDAALVAYLKQAGYVQATHSCFVLPDDELTEYCDSLADNCISSSAHPVLGLGAGASSQLERLYFCNDSPLEPYIRTLAGNQLPPARGYRSESPSRPK</sequence>
<dbReference type="SUPFAM" id="SSF102114">
    <property type="entry name" value="Radical SAM enzymes"/>
    <property type="match status" value="2"/>
</dbReference>
<gene>
    <name evidence="1" type="ORF">DFQ45_110115</name>
</gene>
<protein>
    <submittedName>
        <fullName evidence="1">Coproporphyrinogen III oxidase-like Fe-S oxidoreductase</fullName>
    </submittedName>
</protein>
<dbReference type="EMBL" id="SNYK01000010">
    <property type="protein sequence ID" value="TDQ36900.1"/>
    <property type="molecule type" value="Genomic_DNA"/>
</dbReference>
<reference evidence="1 2" key="1">
    <citation type="submission" date="2019-03" db="EMBL/GenBank/DDBJ databases">
        <title>Genomic Encyclopedia of Type Strains, Phase IV (KMG-IV): sequencing the most valuable type-strain genomes for metagenomic binning, comparative biology and taxonomic classification.</title>
        <authorList>
            <person name="Goeker M."/>
        </authorList>
    </citation>
    <scope>NUCLEOTIDE SEQUENCE [LARGE SCALE GENOMIC DNA]</scope>
    <source>
        <strain evidence="1 2">DSM 28679</strain>
    </source>
</reference>
<organism evidence="1 2">
    <name type="scientific">Thiopseudomonas denitrificans</name>
    <dbReference type="NCBI Taxonomy" id="1501432"/>
    <lineage>
        <taxon>Bacteria</taxon>
        <taxon>Pseudomonadati</taxon>
        <taxon>Pseudomonadota</taxon>
        <taxon>Gammaproteobacteria</taxon>
        <taxon>Pseudomonadales</taxon>
        <taxon>Pseudomonadaceae</taxon>
        <taxon>Thiopseudomonas</taxon>
    </lineage>
</organism>